<evidence type="ECO:0008006" key="4">
    <source>
        <dbReference type="Google" id="ProtNLM"/>
    </source>
</evidence>
<sequence>MKSLFLTLTVVLFGAAASLADDKTVTTTTSTVGTGTITEYSPGSTFVVKESSGPVTYKYGEKVTYVTKGGKTLTDADVKTRIKVGAPVRVHYAADGDAKVISKVEIDD</sequence>
<evidence type="ECO:0000313" key="3">
    <source>
        <dbReference type="Proteomes" id="UP000253426"/>
    </source>
</evidence>
<protein>
    <recommendedName>
        <fullName evidence="4">DUF5666 domain-containing protein</fullName>
    </recommendedName>
</protein>
<reference evidence="2 3" key="1">
    <citation type="submission" date="2018-06" db="EMBL/GenBank/DDBJ databases">
        <title>Genomic Encyclopedia of Type Strains, Phase IV (KMG-IV): sequencing the most valuable type-strain genomes for metagenomic binning, comparative biology and taxonomic classification.</title>
        <authorList>
            <person name="Goeker M."/>
        </authorList>
    </citation>
    <scope>NUCLEOTIDE SEQUENCE [LARGE SCALE GENOMIC DNA]</scope>
    <source>
        <strain evidence="2 3">DSM 25532</strain>
    </source>
</reference>
<keyword evidence="1" id="KW-0732">Signal</keyword>
<dbReference type="RefSeq" id="WP_113956669.1">
    <property type="nucleotide sequence ID" value="NZ_QNRR01000001.1"/>
</dbReference>
<organism evidence="2 3">
    <name type="scientific">Roseimicrobium gellanilyticum</name>
    <dbReference type="NCBI Taxonomy" id="748857"/>
    <lineage>
        <taxon>Bacteria</taxon>
        <taxon>Pseudomonadati</taxon>
        <taxon>Verrucomicrobiota</taxon>
        <taxon>Verrucomicrobiia</taxon>
        <taxon>Verrucomicrobiales</taxon>
        <taxon>Verrucomicrobiaceae</taxon>
        <taxon>Roseimicrobium</taxon>
    </lineage>
</organism>
<dbReference type="Proteomes" id="UP000253426">
    <property type="component" value="Unassembled WGS sequence"/>
</dbReference>
<proteinExistence type="predicted"/>
<feature type="chain" id="PRO_5016803206" description="DUF5666 domain-containing protein" evidence="1">
    <location>
        <begin position="21"/>
        <end position="108"/>
    </location>
</feature>
<comment type="caution">
    <text evidence="2">The sequence shown here is derived from an EMBL/GenBank/DDBJ whole genome shotgun (WGS) entry which is preliminary data.</text>
</comment>
<keyword evidence="3" id="KW-1185">Reference proteome</keyword>
<evidence type="ECO:0000256" key="1">
    <source>
        <dbReference type="SAM" id="SignalP"/>
    </source>
</evidence>
<accession>A0A366HWS6</accession>
<evidence type="ECO:0000313" key="2">
    <source>
        <dbReference type="EMBL" id="RBP47758.1"/>
    </source>
</evidence>
<dbReference type="EMBL" id="QNRR01000001">
    <property type="protein sequence ID" value="RBP47758.1"/>
    <property type="molecule type" value="Genomic_DNA"/>
</dbReference>
<name>A0A366HWS6_9BACT</name>
<feature type="signal peptide" evidence="1">
    <location>
        <begin position="1"/>
        <end position="20"/>
    </location>
</feature>
<dbReference type="OrthoDB" id="199900at2"/>
<gene>
    <name evidence="2" type="ORF">DES53_101557</name>
</gene>
<dbReference type="AlphaFoldDB" id="A0A366HWS6"/>